<dbReference type="PROSITE" id="PS00447">
    <property type="entry name" value="DNA_POLYMERASE_A"/>
    <property type="match status" value="1"/>
</dbReference>
<dbReference type="RefSeq" id="WP_308952065.1">
    <property type="nucleotide sequence ID" value="NZ_JARXHW010000057.1"/>
</dbReference>
<keyword evidence="21" id="KW-1185">Reference proteome</keyword>
<dbReference type="Gene3D" id="3.30.70.370">
    <property type="match status" value="1"/>
</dbReference>
<dbReference type="SMART" id="SM00474">
    <property type="entry name" value="35EXOc"/>
    <property type="match status" value="1"/>
</dbReference>
<keyword evidence="10 16" id="KW-0269">Exonuclease</keyword>
<comment type="catalytic activity">
    <reaction evidence="14 16">
        <text>DNA(n) + a 2'-deoxyribonucleoside 5'-triphosphate = DNA(n+1) + diphosphate</text>
        <dbReference type="Rhea" id="RHEA:22508"/>
        <dbReference type="Rhea" id="RHEA-COMP:17339"/>
        <dbReference type="Rhea" id="RHEA-COMP:17340"/>
        <dbReference type="ChEBI" id="CHEBI:33019"/>
        <dbReference type="ChEBI" id="CHEBI:61560"/>
        <dbReference type="ChEBI" id="CHEBI:173112"/>
        <dbReference type="EC" id="2.7.7.7"/>
    </reaction>
</comment>
<dbReference type="SMART" id="SM00279">
    <property type="entry name" value="HhH2"/>
    <property type="match status" value="1"/>
</dbReference>
<dbReference type="Proteomes" id="UP001225316">
    <property type="component" value="Unassembled WGS sequence"/>
</dbReference>
<dbReference type="Pfam" id="PF02739">
    <property type="entry name" value="5_3_exonuc_N"/>
    <property type="match status" value="1"/>
</dbReference>
<dbReference type="SMART" id="SM00475">
    <property type="entry name" value="53EXOc"/>
    <property type="match status" value="1"/>
</dbReference>
<dbReference type="InterPro" id="IPR019760">
    <property type="entry name" value="DNA-dir_DNA_pol_A_CS"/>
</dbReference>
<reference evidence="20 21" key="1">
    <citation type="submission" date="2023-04" db="EMBL/GenBank/DDBJ databases">
        <title>A novel bacteria isolated from coastal sediment.</title>
        <authorList>
            <person name="Liu X.-J."/>
            <person name="Du Z.-J."/>
        </authorList>
    </citation>
    <scope>NUCLEOTIDE SEQUENCE [LARGE SCALE GENOMIC DNA]</scope>
    <source>
        <strain evidence="20 21">SDUM461003</strain>
    </source>
</reference>
<dbReference type="Gene3D" id="3.30.420.10">
    <property type="entry name" value="Ribonuclease H-like superfamily/Ribonuclease H"/>
    <property type="match status" value="1"/>
</dbReference>
<dbReference type="CDD" id="cd09859">
    <property type="entry name" value="PIN_53EXO"/>
    <property type="match status" value="1"/>
</dbReference>
<evidence type="ECO:0000256" key="11">
    <source>
        <dbReference type="ARBA" id="ARBA00022932"/>
    </source>
</evidence>
<dbReference type="Gene3D" id="3.40.50.1010">
    <property type="entry name" value="5'-nuclease"/>
    <property type="match status" value="1"/>
</dbReference>
<keyword evidence="5 16" id="KW-0548">Nucleotidyltransferase</keyword>
<comment type="function">
    <text evidence="16">In addition to polymerase activity, this DNA polymerase exhibits 3'-5' and 5'-3' exonuclease activity.</text>
</comment>
<dbReference type="InterPro" id="IPR012337">
    <property type="entry name" value="RNaseH-like_sf"/>
</dbReference>
<evidence type="ECO:0000256" key="10">
    <source>
        <dbReference type="ARBA" id="ARBA00022839"/>
    </source>
</evidence>
<dbReference type="EMBL" id="JARXHW010000057">
    <property type="protein sequence ID" value="MDQ8209217.1"/>
    <property type="molecule type" value="Genomic_DNA"/>
</dbReference>
<evidence type="ECO:0000256" key="2">
    <source>
        <dbReference type="ARBA" id="ARBA00012417"/>
    </source>
</evidence>
<keyword evidence="6 16" id="KW-0235">DNA replication</keyword>
<keyword evidence="13 16" id="KW-0234">DNA repair</keyword>
<dbReference type="Pfam" id="PF01367">
    <property type="entry name" value="5_3_exonuc"/>
    <property type="match status" value="1"/>
</dbReference>
<comment type="similarity">
    <text evidence="1 16">Belongs to the DNA polymerase type-A family.</text>
</comment>
<dbReference type="InterPro" id="IPR043502">
    <property type="entry name" value="DNA/RNA_pol_sf"/>
</dbReference>
<evidence type="ECO:0000256" key="5">
    <source>
        <dbReference type="ARBA" id="ARBA00022695"/>
    </source>
</evidence>
<keyword evidence="12 16" id="KW-0238">DNA-binding</keyword>
<keyword evidence="9 16" id="KW-0378">Hydrolase</keyword>
<feature type="domain" description="DNA-directed DNA polymerase family A palm" evidence="19">
    <location>
        <begin position="704"/>
        <end position="911"/>
    </location>
</feature>
<evidence type="ECO:0000256" key="4">
    <source>
        <dbReference type="ARBA" id="ARBA00022679"/>
    </source>
</evidence>
<evidence type="ECO:0000256" key="3">
    <source>
        <dbReference type="ARBA" id="ARBA00020311"/>
    </source>
</evidence>
<keyword evidence="4 16" id="KW-0808">Transferase</keyword>
<keyword evidence="11 16" id="KW-0239">DNA-directed DNA polymerase</keyword>
<dbReference type="SMART" id="SM00482">
    <property type="entry name" value="POLAc"/>
    <property type="match status" value="1"/>
</dbReference>
<dbReference type="InterPro" id="IPR036279">
    <property type="entry name" value="5-3_exonuclease_C_sf"/>
</dbReference>
<dbReference type="SUPFAM" id="SSF88723">
    <property type="entry name" value="PIN domain-like"/>
    <property type="match status" value="1"/>
</dbReference>
<evidence type="ECO:0000256" key="13">
    <source>
        <dbReference type="ARBA" id="ARBA00023204"/>
    </source>
</evidence>
<dbReference type="InterPro" id="IPR002562">
    <property type="entry name" value="3'-5'_exonuclease_dom"/>
</dbReference>
<evidence type="ECO:0000256" key="8">
    <source>
        <dbReference type="ARBA" id="ARBA00022763"/>
    </source>
</evidence>
<proteinExistence type="inferred from homology"/>
<dbReference type="PRINTS" id="PR00868">
    <property type="entry name" value="DNAPOLI"/>
</dbReference>
<evidence type="ECO:0000259" key="18">
    <source>
        <dbReference type="SMART" id="SM00475"/>
    </source>
</evidence>
<dbReference type="SUPFAM" id="SSF56672">
    <property type="entry name" value="DNA/RNA polymerases"/>
    <property type="match status" value="1"/>
</dbReference>
<accession>A0ABU1AYJ9</accession>
<protein>
    <recommendedName>
        <fullName evidence="3 15">DNA polymerase I</fullName>
        <ecNumber evidence="2 15">2.7.7.7</ecNumber>
    </recommendedName>
</protein>
<dbReference type="SUPFAM" id="SSF53098">
    <property type="entry name" value="Ribonuclease H-like"/>
    <property type="match status" value="1"/>
</dbReference>
<dbReference type="InterPro" id="IPR018320">
    <property type="entry name" value="DNA_polymerase_1"/>
</dbReference>
<dbReference type="SUPFAM" id="SSF47807">
    <property type="entry name" value="5' to 3' exonuclease, C-terminal subdomain"/>
    <property type="match status" value="1"/>
</dbReference>
<dbReference type="GO" id="GO:0003887">
    <property type="term" value="F:DNA-directed DNA polymerase activity"/>
    <property type="evidence" value="ECO:0007669"/>
    <property type="project" value="UniProtKB-EC"/>
</dbReference>
<dbReference type="CDD" id="cd06139">
    <property type="entry name" value="DNA_polA_I_Ecoli_like_exo"/>
    <property type="match status" value="1"/>
</dbReference>
<evidence type="ECO:0000259" key="17">
    <source>
        <dbReference type="SMART" id="SM00474"/>
    </source>
</evidence>
<evidence type="ECO:0000256" key="6">
    <source>
        <dbReference type="ARBA" id="ARBA00022705"/>
    </source>
</evidence>
<dbReference type="InterPro" id="IPR020046">
    <property type="entry name" value="5-3_exonucl_a-hlix_arch_N"/>
</dbReference>
<feature type="domain" description="5'-3' exonuclease" evidence="18">
    <location>
        <begin position="1"/>
        <end position="264"/>
    </location>
</feature>
<dbReference type="InterPro" id="IPR001098">
    <property type="entry name" value="DNA-dir_DNA_pol_A_palm_dom"/>
</dbReference>
<evidence type="ECO:0000256" key="14">
    <source>
        <dbReference type="ARBA" id="ARBA00049244"/>
    </source>
</evidence>
<dbReference type="InterPro" id="IPR002298">
    <property type="entry name" value="DNA_polymerase_A"/>
</dbReference>
<dbReference type="Gene3D" id="1.10.150.20">
    <property type="entry name" value="5' to 3' exonuclease, C-terminal subdomain"/>
    <property type="match status" value="2"/>
</dbReference>
<dbReference type="Pfam" id="PF00476">
    <property type="entry name" value="DNA_pol_A"/>
    <property type="match status" value="1"/>
</dbReference>
<dbReference type="EC" id="2.7.7.7" evidence="2 15"/>
<evidence type="ECO:0000256" key="16">
    <source>
        <dbReference type="RuleBase" id="RU004460"/>
    </source>
</evidence>
<comment type="caution">
    <text evidence="20">The sequence shown here is derived from an EMBL/GenBank/DDBJ whole genome shotgun (WGS) entry which is preliminary data.</text>
</comment>
<dbReference type="InterPro" id="IPR036397">
    <property type="entry name" value="RNaseH_sf"/>
</dbReference>
<evidence type="ECO:0000256" key="1">
    <source>
        <dbReference type="ARBA" id="ARBA00007705"/>
    </source>
</evidence>
<name>A0ABU1AYJ9_9BACT</name>
<evidence type="ECO:0000256" key="7">
    <source>
        <dbReference type="ARBA" id="ARBA00022722"/>
    </source>
</evidence>
<dbReference type="InterPro" id="IPR008918">
    <property type="entry name" value="HhH2"/>
</dbReference>
<keyword evidence="8 16" id="KW-0227">DNA damage</keyword>
<evidence type="ECO:0000313" key="21">
    <source>
        <dbReference type="Proteomes" id="UP001225316"/>
    </source>
</evidence>
<keyword evidence="7" id="KW-0540">Nuclease</keyword>
<dbReference type="NCBIfam" id="TIGR00593">
    <property type="entry name" value="pola"/>
    <property type="match status" value="1"/>
</dbReference>
<dbReference type="NCBIfam" id="NF004397">
    <property type="entry name" value="PRK05755.1"/>
    <property type="match status" value="1"/>
</dbReference>
<dbReference type="InterPro" id="IPR029060">
    <property type="entry name" value="PIN-like_dom_sf"/>
</dbReference>
<gene>
    <name evidence="16 20" type="primary">polA</name>
    <name evidence="20" type="ORF">QEH52_16950</name>
</gene>
<dbReference type="InterPro" id="IPR002421">
    <property type="entry name" value="5-3_exonuclease"/>
</dbReference>
<evidence type="ECO:0000256" key="15">
    <source>
        <dbReference type="NCBIfam" id="TIGR00593"/>
    </source>
</evidence>
<dbReference type="CDD" id="cd09898">
    <property type="entry name" value="H3TH_53EXO"/>
    <property type="match status" value="1"/>
</dbReference>
<evidence type="ECO:0000256" key="12">
    <source>
        <dbReference type="ARBA" id="ARBA00023125"/>
    </source>
</evidence>
<dbReference type="CDD" id="cd08637">
    <property type="entry name" value="DNA_pol_A_pol_I_C"/>
    <property type="match status" value="1"/>
</dbReference>
<organism evidence="20 21">
    <name type="scientific">Thalassobacterium maritimum</name>
    <dbReference type="NCBI Taxonomy" id="3041265"/>
    <lineage>
        <taxon>Bacteria</taxon>
        <taxon>Pseudomonadati</taxon>
        <taxon>Verrucomicrobiota</taxon>
        <taxon>Opitutia</taxon>
        <taxon>Puniceicoccales</taxon>
        <taxon>Coraliomargaritaceae</taxon>
        <taxon>Thalassobacterium</taxon>
    </lineage>
</organism>
<sequence length="947" mass="104039">MKSLYLLDGMALAYRAHFALIRSPIYTSKGFNTSAIFGFTATLIDLITKQKPSHLAVVFDTSAPTERHILHPEYKAQREAMPEDLAAALPHLSRVAEAFGIPVLKMDGYEADDIIGTLAHRAEADGFDEIYMVTPDKDFGQLVTDKIKMYRPGRKGDGGEILGVEEIKEKWGITRVDQVIDMLGLCGDVSDNIPGVPGIGPKTAEKLLAKYDTVEGLLDHVDELKGKQQEKVRDNADQARLSKKLATIQLDVPIDSDWDAIQLEAPDQEKLIPIFAEFEFRTLGKRIFGADFSVQAAATDLVLMSEDDEKAAKQDPGSQISGSAMSPSNGFAASESVDPQLALIPEIAFKKFGDLKTDYRIVKTDAELAELVASLTAAKAFAFDTETTGLNPRAAQLVGMSFSTQPHSGYWVPASEAALAALRPVFADATLTKIGHNLKFDLSILEESNVPVAGPCYDTMLAHALIDPEQRHNLDTLSEDFLQYSPIRFSELLPDAQKNESIDYSGVAEKDLAHYAIEDADIALQLWQTFEPKLKESGQAKVFYDIEVPLLPVLVTMEREGIRMCEDTLAATGASLESHIAQLQADIYQVAGHEFNLNSPKQLGEVLFNELKLVEKPKKTKTGQFATNEQVLSSLAPKHPIVADLLEYRQLTKLKSTYIDALPNSVDAKTGRVHTHYGQVQTATGRLSSNDPNLQNIPVRSPKGREIRKAFVPREGWKLLAADYSQIELRILAALTGDAGLLNAFKEGQDIHTATAAKIFGVTPEDVTRDQRSTAKMVNFGIPYGISAFGLAQRLGTVSRKEAQEIIDNYFAQFPGIPGYMEAQKESAQKKGYVETKCGRRRHLRDINSGNGTIRAAAERNAINMPIQGTAADMIKIAMVRIQNAIQEAGLKSRMLLQVHDELVFDLEPSEEAQLREIVTQGMVGALELACPIEIEIGLGDNWLEAH</sequence>
<evidence type="ECO:0000256" key="9">
    <source>
        <dbReference type="ARBA" id="ARBA00022801"/>
    </source>
</evidence>
<dbReference type="Pfam" id="PF01612">
    <property type="entry name" value="DNA_pol_A_exo1"/>
    <property type="match status" value="1"/>
</dbReference>
<dbReference type="PANTHER" id="PTHR10133:SF27">
    <property type="entry name" value="DNA POLYMERASE NU"/>
    <property type="match status" value="1"/>
</dbReference>
<dbReference type="InterPro" id="IPR020045">
    <property type="entry name" value="DNA_polI_H3TH"/>
</dbReference>
<dbReference type="Gene3D" id="1.20.1060.10">
    <property type="entry name" value="Taq DNA Polymerase, Chain T, domain 4"/>
    <property type="match status" value="1"/>
</dbReference>
<feature type="domain" description="3'-5' exonuclease" evidence="17">
    <location>
        <begin position="359"/>
        <end position="535"/>
    </location>
</feature>
<evidence type="ECO:0000259" key="19">
    <source>
        <dbReference type="SMART" id="SM00482"/>
    </source>
</evidence>
<evidence type="ECO:0000313" key="20">
    <source>
        <dbReference type="EMBL" id="MDQ8209217.1"/>
    </source>
</evidence>
<dbReference type="PANTHER" id="PTHR10133">
    <property type="entry name" value="DNA POLYMERASE I"/>
    <property type="match status" value="1"/>
</dbReference>